<reference evidence="3" key="1">
    <citation type="submission" date="2016-11" db="UniProtKB">
        <authorList>
            <consortium name="WormBaseParasite"/>
        </authorList>
    </citation>
    <scope>IDENTIFICATION</scope>
</reference>
<dbReference type="InterPro" id="IPR056852">
    <property type="entry name" value="AK17A/B"/>
</dbReference>
<evidence type="ECO:0000313" key="3">
    <source>
        <dbReference type="WBParaSite" id="Hba_11761"/>
    </source>
</evidence>
<proteinExistence type="predicted"/>
<feature type="region of interest" description="Disordered" evidence="1">
    <location>
        <begin position="217"/>
        <end position="245"/>
    </location>
</feature>
<dbReference type="PANTHER" id="PTHR12484:SF4">
    <property type="entry name" value="A-KINASE ANCHOR PROTEIN 17A"/>
    <property type="match status" value="1"/>
</dbReference>
<protein>
    <submittedName>
        <fullName evidence="3">RRM domain-containing protein</fullName>
    </submittedName>
</protein>
<keyword evidence="2" id="KW-1185">Reference proteome</keyword>
<evidence type="ECO:0000313" key="2">
    <source>
        <dbReference type="Proteomes" id="UP000095283"/>
    </source>
</evidence>
<dbReference type="Pfam" id="PF25015">
    <property type="entry name" value="RBD_AKAP-17A"/>
    <property type="match status" value="1"/>
</dbReference>
<sequence>MKSLDSIAMKVSGFSEPLRVKASETKSEFPCRHDWDLFYMKNKMDESKPGERPDTVYLAKLPIKWFNDGVIEGPSSILLTKAMEKFGSVRTVDIPMCDPLRIHMNPKVTGFQTKGFRFGQDVFFEAYVQYQDYNGFLTAMESLRNMKWAKRIDGKLFLANVKVDFDRTKHLSEANTRKREEERERLLAEKRRQADEADRARTRIKVLREMEEARKRREEEDRERRREERERKRKRKRELERQQRKEKERRERVEREIEKKNKQKRLIESQRILECVFNRIQLKADRRKREEEEQLKADLRVIGLNEIATNDKEDKLRKVLLKQRELRIRERVSRKLDGLICRANPLYSIVVLVEHLVPSNVIDKIIGWLRRTLETMLTNVLRDSVNINPSEQCVLHSFFQLTSSLVSIQDKLHNLKQYVKRPDDLIECIKAFESHICPAITSSLEYAFESLMATRDINLTILSAFIAKGRNVVIHLFSSTILEYTVSWLCSKEPSPLWDRISQRLFTDDSCGSREFEAMVTNIVTVVKSGENLMRCFGYAIRRSPCIKRICQTKLLLQRICRSEIPSILADYIYLGGGKEMFVDTVKAVLTVWSDPGSIKYSSLEQQNYLTRIVLEFTRRINDIGAEDSWSILFTLVIQGVQERLGNADLAIRQSGMFVGESCSNWMQGNQLKFDYINDIWLREMKSYRSLLPMQVFESALFSLEAMIRRRAIGFNDIASKLITTLVFVDNRFNTKDFEVYV</sequence>
<accession>A0A1I7X2P3</accession>
<feature type="compositionally biased region" description="Basic and acidic residues" evidence="1">
    <location>
        <begin position="217"/>
        <end position="230"/>
    </location>
</feature>
<organism evidence="2 3">
    <name type="scientific">Heterorhabditis bacteriophora</name>
    <name type="common">Entomopathogenic nematode worm</name>
    <dbReference type="NCBI Taxonomy" id="37862"/>
    <lineage>
        <taxon>Eukaryota</taxon>
        <taxon>Metazoa</taxon>
        <taxon>Ecdysozoa</taxon>
        <taxon>Nematoda</taxon>
        <taxon>Chromadorea</taxon>
        <taxon>Rhabditida</taxon>
        <taxon>Rhabditina</taxon>
        <taxon>Rhabditomorpha</taxon>
        <taxon>Strongyloidea</taxon>
        <taxon>Heterorhabditidae</taxon>
        <taxon>Heterorhabditis</taxon>
    </lineage>
</organism>
<dbReference type="PANTHER" id="PTHR12484">
    <property type="entry name" value="B-LYMPHOCYTE ANTIGEN-RELATED"/>
    <property type="match status" value="1"/>
</dbReference>
<evidence type="ECO:0000256" key="1">
    <source>
        <dbReference type="SAM" id="MobiDB-lite"/>
    </source>
</evidence>
<dbReference type="WBParaSite" id="Hba_11761">
    <property type="protein sequence ID" value="Hba_11761"/>
    <property type="gene ID" value="Hba_11761"/>
</dbReference>
<name>A0A1I7X2P3_HETBA</name>
<dbReference type="AlphaFoldDB" id="A0A1I7X2P3"/>
<dbReference type="Proteomes" id="UP000095283">
    <property type="component" value="Unplaced"/>
</dbReference>
<dbReference type="CDD" id="cd12264">
    <property type="entry name" value="RRM_AKAP17A"/>
    <property type="match status" value="1"/>
</dbReference>